<gene>
    <name evidence="1" type="ORF">K503DRAFT_230285</name>
</gene>
<organism evidence="1 2">
    <name type="scientific">Rhizopogon vinicolor AM-OR11-026</name>
    <dbReference type="NCBI Taxonomy" id="1314800"/>
    <lineage>
        <taxon>Eukaryota</taxon>
        <taxon>Fungi</taxon>
        <taxon>Dikarya</taxon>
        <taxon>Basidiomycota</taxon>
        <taxon>Agaricomycotina</taxon>
        <taxon>Agaricomycetes</taxon>
        <taxon>Agaricomycetidae</taxon>
        <taxon>Boletales</taxon>
        <taxon>Suillineae</taxon>
        <taxon>Rhizopogonaceae</taxon>
        <taxon>Rhizopogon</taxon>
    </lineage>
</organism>
<name>A0A1B7MXX9_9AGAM</name>
<evidence type="ECO:0000313" key="1">
    <source>
        <dbReference type="EMBL" id="OAX37478.1"/>
    </source>
</evidence>
<accession>A0A1B7MXX9</accession>
<protein>
    <submittedName>
        <fullName evidence="1">Uncharacterized protein</fullName>
    </submittedName>
</protein>
<dbReference type="AlphaFoldDB" id="A0A1B7MXX9"/>
<dbReference type="STRING" id="1314800.A0A1B7MXX9"/>
<dbReference type="EMBL" id="KV448349">
    <property type="protein sequence ID" value="OAX37478.1"/>
    <property type="molecule type" value="Genomic_DNA"/>
</dbReference>
<proteinExistence type="predicted"/>
<dbReference type="InParanoid" id="A0A1B7MXX9"/>
<evidence type="ECO:0000313" key="2">
    <source>
        <dbReference type="Proteomes" id="UP000092154"/>
    </source>
</evidence>
<keyword evidence="2" id="KW-1185">Reference proteome</keyword>
<dbReference type="Proteomes" id="UP000092154">
    <property type="component" value="Unassembled WGS sequence"/>
</dbReference>
<reference evidence="1 2" key="1">
    <citation type="submission" date="2016-06" db="EMBL/GenBank/DDBJ databases">
        <title>Comparative genomics of the ectomycorrhizal sister species Rhizopogon vinicolor and Rhizopogon vesiculosus (Basidiomycota: Boletales) reveals a divergence of the mating type B locus.</title>
        <authorList>
            <consortium name="DOE Joint Genome Institute"/>
            <person name="Mujic A.B."/>
            <person name="Kuo A."/>
            <person name="Tritt A."/>
            <person name="Lipzen A."/>
            <person name="Chen C."/>
            <person name="Johnson J."/>
            <person name="Sharma A."/>
            <person name="Barry K."/>
            <person name="Grigoriev I.V."/>
            <person name="Spatafora J.W."/>
        </authorList>
    </citation>
    <scope>NUCLEOTIDE SEQUENCE [LARGE SCALE GENOMIC DNA]</scope>
    <source>
        <strain evidence="1 2">AM-OR11-026</strain>
    </source>
</reference>
<dbReference type="OrthoDB" id="5422613at2759"/>
<sequence>MSALVSLSRFFTTSGPRPFSLDFPESVDDNLTVDSDVTEVEQEPSQSTIKDSEIREHLLSSIQMASPKKLRALVLQLADEIPEVQWFLVHSLTFPKALPREASELLHVDARSDADSDEACCSSGIALTDSEITQCSSPSPSDARSSCSWKTARSVNDWDINMEDVPEIQSEVSVDVRSCPRWDICVNCEKTFDMNAVRGPFECCYHPGFLQKDVERHKQRDPQSYPEDFIWRCCDESNPEGCETGYHIPAGNIGLPRFSSNDLRL</sequence>